<dbReference type="SUPFAM" id="SSF50978">
    <property type="entry name" value="WD40 repeat-like"/>
    <property type="match status" value="1"/>
</dbReference>
<dbReference type="PROSITE" id="PS00678">
    <property type="entry name" value="WD_REPEATS_1"/>
    <property type="match status" value="1"/>
</dbReference>
<dbReference type="GO" id="GO:0030686">
    <property type="term" value="C:90S preribosome"/>
    <property type="evidence" value="ECO:0007669"/>
    <property type="project" value="TreeGrafter"/>
</dbReference>
<dbReference type="Pfam" id="PF08149">
    <property type="entry name" value="BING4CT"/>
    <property type="match status" value="1"/>
</dbReference>
<evidence type="ECO:0000256" key="7">
    <source>
        <dbReference type="ARBA" id="ARBA00076453"/>
    </source>
</evidence>
<keyword evidence="5" id="KW-0677">Repeat</keyword>
<evidence type="ECO:0000256" key="3">
    <source>
        <dbReference type="ARBA" id="ARBA00022552"/>
    </source>
</evidence>
<evidence type="ECO:0000313" key="11">
    <source>
        <dbReference type="EMBL" id="KAJ3254676.1"/>
    </source>
</evidence>
<evidence type="ECO:0000256" key="2">
    <source>
        <dbReference type="ARBA" id="ARBA00004604"/>
    </source>
</evidence>
<dbReference type="AlphaFoldDB" id="A0AAD5Y6N8"/>
<evidence type="ECO:0000256" key="1">
    <source>
        <dbReference type="ARBA" id="ARBA00004099"/>
    </source>
</evidence>
<dbReference type="InterPro" id="IPR001680">
    <property type="entry name" value="WD40_rpt"/>
</dbReference>
<dbReference type="SMART" id="SM01033">
    <property type="entry name" value="BING4CT"/>
    <property type="match status" value="1"/>
</dbReference>
<feature type="domain" description="BING4 C-terminal" evidence="10">
    <location>
        <begin position="351"/>
        <end position="422"/>
    </location>
</feature>
<dbReference type="GO" id="GO:0032040">
    <property type="term" value="C:small-subunit processome"/>
    <property type="evidence" value="ECO:0007669"/>
    <property type="project" value="TreeGrafter"/>
</dbReference>
<dbReference type="PROSITE" id="PS50294">
    <property type="entry name" value="WD_REPEATS_REGION"/>
    <property type="match status" value="1"/>
</dbReference>
<dbReference type="Pfam" id="PF00400">
    <property type="entry name" value="WD40"/>
    <property type="match status" value="1"/>
</dbReference>
<evidence type="ECO:0000313" key="12">
    <source>
        <dbReference type="Proteomes" id="UP001210925"/>
    </source>
</evidence>
<dbReference type="FunFam" id="2.130.10.10:FF:000378">
    <property type="entry name" value="U3 small nucleolar RNA-associated protein 7"/>
    <property type="match status" value="1"/>
</dbReference>
<evidence type="ECO:0000259" key="10">
    <source>
        <dbReference type="SMART" id="SM01033"/>
    </source>
</evidence>
<feature type="region of interest" description="Disordered" evidence="9">
    <location>
        <begin position="433"/>
        <end position="507"/>
    </location>
</feature>
<dbReference type="Proteomes" id="UP001210925">
    <property type="component" value="Unassembled WGS sequence"/>
</dbReference>
<evidence type="ECO:0000256" key="4">
    <source>
        <dbReference type="ARBA" id="ARBA00022574"/>
    </source>
</evidence>
<feature type="compositionally biased region" description="Basic and acidic residues" evidence="9">
    <location>
        <begin position="1"/>
        <end position="18"/>
    </location>
</feature>
<dbReference type="SMART" id="SM00320">
    <property type="entry name" value="WD40"/>
    <property type="match status" value="5"/>
</dbReference>
<evidence type="ECO:0000256" key="5">
    <source>
        <dbReference type="ARBA" id="ARBA00022737"/>
    </source>
</evidence>
<dbReference type="PROSITE" id="PS50082">
    <property type="entry name" value="WD_REPEATS_2"/>
    <property type="match status" value="1"/>
</dbReference>
<keyword evidence="3" id="KW-0698">rRNA processing</keyword>
<keyword evidence="12" id="KW-1185">Reference proteome</keyword>
<feature type="region of interest" description="Disordered" evidence="9">
    <location>
        <begin position="1"/>
        <end position="21"/>
    </location>
</feature>
<feature type="compositionally biased region" description="Basic and acidic residues" evidence="9">
    <location>
        <begin position="467"/>
        <end position="507"/>
    </location>
</feature>
<dbReference type="Gene3D" id="2.130.10.10">
    <property type="entry name" value="YVTN repeat-like/Quinoprotein amine dehydrogenase"/>
    <property type="match status" value="2"/>
</dbReference>
<dbReference type="InterPro" id="IPR015943">
    <property type="entry name" value="WD40/YVTN_repeat-like_dom_sf"/>
</dbReference>
<dbReference type="PANTHER" id="PTHR14085:SF3">
    <property type="entry name" value="WD REPEAT-CONTAINING PROTEIN 46"/>
    <property type="match status" value="1"/>
</dbReference>
<dbReference type="InterPro" id="IPR040315">
    <property type="entry name" value="WDR46/Utp7"/>
</dbReference>
<keyword evidence="4 8" id="KW-0853">WD repeat</keyword>
<organism evidence="11 12">
    <name type="scientific">Boothiomyces macroporosus</name>
    <dbReference type="NCBI Taxonomy" id="261099"/>
    <lineage>
        <taxon>Eukaryota</taxon>
        <taxon>Fungi</taxon>
        <taxon>Fungi incertae sedis</taxon>
        <taxon>Chytridiomycota</taxon>
        <taxon>Chytridiomycota incertae sedis</taxon>
        <taxon>Chytridiomycetes</taxon>
        <taxon>Rhizophydiales</taxon>
        <taxon>Terramycetaceae</taxon>
        <taxon>Boothiomyces</taxon>
    </lineage>
</organism>
<dbReference type="EMBL" id="JADGKB010000080">
    <property type="protein sequence ID" value="KAJ3254676.1"/>
    <property type="molecule type" value="Genomic_DNA"/>
</dbReference>
<reference evidence="11" key="1">
    <citation type="submission" date="2020-05" db="EMBL/GenBank/DDBJ databases">
        <title>Phylogenomic resolution of chytrid fungi.</title>
        <authorList>
            <person name="Stajich J.E."/>
            <person name="Amses K."/>
            <person name="Simmons R."/>
            <person name="Seto K."/>
            <person name="Myers J."/>
            <person name="Bonds A."/>
            <person name="Quandt C.A."/>
            <person name="Barry K."/>
            <person name="Liu P."/>
            <person name="Grigoriev I."/>
            <person name="Longcore J.E."/>
            <person name="James T.Y."/>
        </authorList>
    </citation>
    <scope>NUCLEOTIDE SEQUENCE</scope>
    <source>
        <strain evidence="11">PLAUS21</strain>
    </source>
</reference>
<evidence type="ECO:0000256" key="8">
    <source>
        <dbReference type="PROSITE-ProRule" id="PRU00221"/>
    </source>
</evidence>
<evidence type="ECO:0000256" key="6">
    <source>
        <dbReference type="ARBA" id="ARBA00023242"/>
    </source>
</evidence>
<dbReference type="InterPro" id="IPR019775">
    <property type="entry name" value="WD40_repeat_CS"/>
</dbReference>
<proteinExistence type="predicted"/>
<keyword evidence="6" id="KW-0539">Nucleus</keyword>
<comment type="function">
    <text evidence="1">Involved in nucleolar processing of pre-18S ribosomal RNA.</text>
</comment>
<sequence length="507" mass="57548">MVEKRKLEESPAKPKVDPNAKLANKYLREKSSIPIKEIQDKKLKGKLRKTEKKAKEAAYKAAQAELLLTQDAGYLEQEGMERTWKFSQKELKNAVDVNTSRKMFDLKLPEFGPYALNYTRNGKYMIIGGRKGHVATFDWQEGKLGCELHLGETVKDVAWLQNETLFAVAQKKYTYIYDQSGMELHVLKDHIEANKLDFLPYHYLLVSVGNAGYLKYQDVSTGTLVAEHRTKLGKCDVLAQNPYNAVMHLGHSNGTVTLWSPSMSSPLVKILCHKGPVQALAIDNSGKYMATAGLDGQLKLWDIRTYKELNAYFTTSPASSLKFSAKGLLAVGSGPRLTIWKDSYKMKQTEPYMTHLFPGSSIQDLEFCPYEDILGCGHASGSGEPNFDTFEANPYQTVKQRQESEVHSLLDKIQPEMITLDPTFLGKVDRAPAEANHPGETFVPRKRARGKSSSQRRYLRKQGNVVDQKRIDLKEKLEKQKKEREIERKKQKGEYTEPKRTALDRFN</sequence>
<comment type="subcellular location">
    <subcellularLocation>
        <location evidence="2">Nucleus</location>
        <location evidence="2">Nucleolus</location>
    </subcellularLocation>
</comment>
<dbReference type="GO" id="GO:0000462">
    <property type="term" value="P:maturation of SSU-rRNA from tricistronic rRNA transcript (SSU-rRNA, 5.8S rRNA, LSU-rRNA)"/>
    <property type="evidence" value="ECO:0007669"/>
    <property type="project" value="TreeGrafter"/>
</dbReference>
<dbReference type="InterPro" id="IPR012952">
    <property type="entry name" value="BING4_C_dom"/>
</dbReference>
<name>A0AAD5Y6N8_9FUNG</name>
<accession>A0AAD5Y6N8</accession>
<feature type="repeat" description="WD" evidence="8">
    <location>
        <begin position="270"/>
        <end position="311"/>
    </location>
</feature>
<gene>
    <name evidence="11" type="primary">UTP7</name>
    <name evidence="11" type="ORF">HK103_007015</name>
</gene>
<comment type="caution">
    <text evidence="11">The sequence shown here is derived from an EMBL/GenBank/DDBJ whole genome shotgun (WGS) entry which is preliminary data.</text>
</comment>
<protein>
    <recommendedName>
        <fullName evidence="7">U three protein 7</fullName>
    </recommendedName>
</protein>
<dbReference type="PANTHER" id="PTHR14085">
    <property type="entry name" value="WD-REPEAT PROTEIN BING4"/>
    <property type="match status" value="1"/>
</dbReference>
<dbReference type="InterPro" id="IPR036322">
    <property type="entry name" value="WD40_repeat_dom_sf"/>
</dbReference>
<evidence type="ECO:0000256" key="9">
    <source>
        <dbReference type="SAM" id="MobiDB-lite"/>
    </source>
</evidence>